<dbReference type="InterPro" id="IPR009579">
    <property type="entry name" value="DUF1192"/>
</dbReference>
<organism evidence="1 2">
    <name type="scientific">Rhizobium daejeonense</name>
    <dbReference type="NCBI Taxonomy" id="240521"/>
    <lineage>
        <taxon>Bacteria</taxon>
        <taxon>Pseudomonadati</taxon>
        <taxon>Pseudomonadota</taxon>
        <taxon>Alphaproteobacteria</taxon>
        <taxon>Hyphomicrobiales</taxon>
        <taxon>Rhizobiaceae</taxon>
        <taxon>Rhizobium/Agrobacterium group</taxon>
        <taxon>Rhizobium</taxon>
    </lineage>
</organism>
<comment type="caution">
    <text evidence="1">The sequence shown here is derived from an EMBL/GenBank/DDBJ whole genome shotgun (WGS) entry which is preliminary data.</text>
</comment>
<proteinExistence type="predicted"/>
<evidence type="ECO:0000313" key="1">
    <source>
        <dbReference type="EMBL" id="NGO62267.1"/>
    </source>
</evidence>
<keyword evidence="2" id="KW-1185">Reference proteome</keyword>
<accession>A0A6M1RZ73</accession>
<dbReference type="Proteomes" id="UP000477849">
    <property type="component" value="Unassembled WGS sequence"/>
</dbReference>
<protein>
    <submittedName>
        <fullName evidence="1">DUF1192 domain-containing protein</fullName>
    </submittedName>
</protein>
<sequence>MTFDEERPKKSATHEIGTDLSAISAEELRNRITVLREEIARIELEITRKDHSKRAADSLFRPKV</sequence>
<dbReference type="AlphaFoldDB" id="A0A6M1RZ73"/>
<name>A0A6M1RZ73_9HYPH</name>
<dbReference type="RefSeq" id="WP_163900742.1">
    <property type="nucleotide sequence ID" value="NZ_CP048427.1"/>
</dbReference>
<gene>
    <name evidence="1" type="ORF">G6N76_01165</name>
</gene>
<dbReference type="Pfam" id="PF06698">
    <property type="entry name" value="DUF1192"/>
    <property type="match status" value="1"/>
</dbReference>
<reference evidence="1 2" key="1">
    <citation type="submission" date="2020-02" db="EMBL/GenBank/DDBJ databases">
        <title>Genome sequence of the type strain CCBAU10050 of Rhizobium daejeonense.</title>
        <authorList>
            <person name="Gao J."/>
            <person name="Sun J."/>
        </authorList>
    </citation>
    <scope>NUCLEOTIDE SEQUENCE [LARGE SCALE GENOMIC DNA]</scope>
    <source>
        <strain evidence="1 2">CCBAU10050</strain>
    </source>
</reference>
<dbReference type="EMBL" id="JAAKZH010000001">
    <property type="protein sequence ID" value="NGO62267.1"/>
    <property type="molecule type" value="Genomic_DNA"/>
</dbReference>
<evidence type="ECO:0000313" key="2">
    <source>
        <dbReference type="Proteomes" id="UP000477849"/>
    </source>
</evidence>